<sequence>MAHTKRIVAMRPSPLLKRSKSVGGVKFSSMPSSPFFDRHVVAIMSHMPSPDRANHDALLPLLDQGAISASRAFVDGHSTLYQQTLELGEELSQECLMVEALEQKLQGLRLQATEASHHPWELKRAQE</sequence>
<name>A0AAV3Q0B8_LITER</name>
<organism evidence="1 2">
    <name type="scientific">Lithospermum erythrorhizon</name>
    <name type="common">Purple gromwell</name>
    <name type="synonym">Lithospermum officinale var. erythrorhizon</name>
    <dbReference type="NCBI Taxonomy" id="34254"/>
    <lineage>
        <taxon>Eukaryota</taxon>
        <taxon>Viridiplantae</taxon>
        <taxon>Streptophyta</taxon>
        <taxon>Embryophyta</taxon>
        <taxon>Tracheophyta</taxon>
        <taxon>Spermatophyta</taxon>
        <taxon>Magnoliopsida</taxon>
        <taxon>eudicotyledons</taxon>
        <taxon>Gunneridae</taxon>
        <taxon>Pentapetalae</taxon>
        <taxon>asterids</taxon>
        <taxon>lamiids</taxon>
        <taxon>Boraginales</taxon>
        <taxon>Boraginaceae</taxon>
        <taxon>Boraginoideae</taxon>
        <taxon>Lithospermeae</taxon>
        <taxon>Lithospermum</taxon>
    </lineage>
</organism>
<accession>A0AAV3Q0B8</accession>
<proteinExistence type="predicted"/>
<dbReference type="Proteomes" id="UP001454036">
    <property type="component" value="Unassembled WGS sequence"/>
</dbReference>
<dbReference type="EMBL" id="BAABME010002917">
    <property type="protein sequence ID" value="GAA0156647.1"/>
    <property type="molecule type" value="Genomic_DNA"/>
</dbReference>
<gene>
    <name evidence="1" type="ORF">LIER_14092</name>
</gene>
<protein>
    <submittedName>
        <fullName evidence="1">Uncharacterized protein</fullName>
    </submittedName>
</protein>
<evidence type="ECO:0000313" key="2">
    <source>
        <dbReference type="Proteomes" id="UP001454036"/>
    </source>
</evidence>
<dbReference type="AlphaFoldDB" id="A0AAV3Q0B8"/>
<reference evidence="1 2" key="1">
    <citation type="submission" date="2024-01" db="EMBL/GenBank/DDBJ databases">
        <title>The complete chloroplast genome sequence of Lithospermum erythrorhizon: insights into the phylogenetic relationship among Boraginaceae species and the maternal lineages of purple gromwells.</title>
        <authorList>
            <person name="Okada T."/>
            <person name="Watanabe K."/>
        </authorList>
    </citation>
    <scope>NUCLEOTIDE SEQUENCE [LARGE SCALE GENOMIC DNA]</scope>
</reference>
<keyword evidence="2" id="KW-1185">Reference proteome</keyword>
<comment type="caution">
    <text evidence="1">The sequence shown here is derived from an EMBL/GenBank/DDBJ whole genome shotgun (WGS) entry which is preliminary data.</text>
</comment>
<evidence type="ECO:0000313" key="1">
    <source>
        <dbReference type="EMBL" id="GAA0156647.1"/>
    </source>
</evidence>